<dbReference type="PRINTS" id="PR00625">
    <property type="entry name" value="JDOMAIN"/>
</dbReference>
<dbReference type="GO" id="GO:0006450">
    <property type="term" value="P:regulation of translational fidelity"/>
    <property type="evidence" value="ECO:0007669"/>
    <property type="project" value="InterPro"/>
</dbReference>
<dbReference type="InterPro" id="IPR001623">
    <property type="entry name" value="DnaJ_domain"/>
</dbReference>
<dbReference type="InterPro" id="IPR009057">
    <property type="entry name" value="Homeodomain-like_sf"/>
</dbReference>
<dbReference type="Pfam" id="PF23082">
    <property type="entry name" value="Myb_DNA-binding_2"/>
    <property type="match status" value="1"/>
</dbReference>
<feature type="domain" description="Myb-like" evidence="3">
    <location>
        <begin position="540"/>
        <end position="587"/>
    </location>
</feature>
<dbReference type="EMBL" id="HBJA01004386">
    <property type="protein sequence ID" value="CAE0790321.1"/>
    <property type="molecule type" value="Transcribed_RNA"/>
</dbReference>
<dbReference type="GO" id="GO:0043022">
    <property type="term" value="F:ribosome binding"/>
    <property type="evidence" value="ECO:0007669"/>
    <property type="project" value="InterPro"/>
</dbReference>
<accession>A0A7S4C8P7</accession>
<dbReference type="SUPFAM" id="SSF46689">
    <property type="entry name" value="Homeodomain-like"/>
    <property type="match status" value="2"/>
</dbReference>
<reference evidence="4" key="1">
    <citation type="submission" date="2021-01" db="EMBL/GenBank/DDBJ databases">
        <authorList>
            <person name="Corre E."/>
            <person name="Pelletier E."/>
            <person name="Niang G."/>
            <person name="Scheremetjew M."/>
            <person name="Finn R."/>
            <person name="Kale V."/>
            <person name="Holt S."/>
            <person name="Cochrane G."/>
            <person name="Meng A."/>
            <person name="Brown T."/>
            <person name="Cohen L."/>
        </authorList>
    </citation>
    <scope>NUCLEOTIDE SEQUENCE</scope>
    <source>
        <strain evidence="4">CCMP1594</strain>
    </source>
</reference>
<organism evidence="4">
    <name type="scientific">Eutreptiella gymnastica</name>
    <dbReference type="NCBI Taxonomy" id="73025"/>
    <lineage>
        <taxon>Eukaryota</taxon>
        <taxon>Discoba</taxon>
        <taxon>Euglenozoa</taxon>
        <taxon>Euglenida</taxon>
        <taxon>Spirocuta</taxon>
        <taxon>Euglenophyceae</taxon>
        <taxon>Eutreptiales</taxon>
        <taxon>Eutreptiaceae</taxon>
        <taxon>Eutreptiella</taxon>
    </lineage>
</organism>
<dbReference type="InterPro" id="IPR001005">
    <property type="entry name" value="SANT/Myb"/>
</dbReference>
<evidence type="ECO:0000313" key="4">
    <source>
        <dbReference type="EMBL" id="CAE0790321.1"/>
    </source>
</evidence>
<dbReference type="Gene3D" id="1.10.287.110">
    <property type="entry name" value="DnaJ domain"/>
    <property type="match status" value="1"/>
</dbReference>
<evidence type="ECO:0008006" key="5">
    <source>
        <dbReference type="Google" id="ProtNLM"/>
    </source>
</evidence>
<dbReference type="PANTHER" id="PTHR43999:SF1">
    <property type="entry name" value="DNAJ HOMOLOG SUBFAMILY C MEMBER 2"/>
    <property type="match status" value="1"/>
</dbReference>
<dbReference type="CDD" id="cd06257">
    <property type="entry name" value="DnaJ"/>
    <property type="match status" value="1"/>
</dbReference>
<dbReference type="SUPFAM" id="SSF46565">
    <property type="entry name" value="Chaperone J-domain"/>
    <property type="match status" value="1"/>
</dbReference>
<protein>
    <recommendedName>
        <fullName evidence="5">DnaJ homolog subfamily C member 2</fullName>
    </recommendedName>
</protein>
<dbReference type="CDD" id="cd00167">
    <property type="entry name" value="SANT"/>
    <property type="match status" value="2"/>
</dbReference>
<dbReference type="PROSITE" id="PS50076">
    <property type="entry name" value="DNAJ_2"/>
    <property type="match status" value="1"/>
</dbReference>
<dbReference type="SMART" id="SM00271">
    <property type="entry name" value="DnaJ"/>
    <property type="match status" value="1"/>
</dbReference>
<dbReference type="PROSITE" id="PS50090">
    <property type="entry name" value="MYB_LIKE"/>
    <property type="match status" value="1"/>
</dbReference>
<feature type="region of interest" description="Disordered" evidence="1">
    <location>
        <begin position="271"/>
        <end position="337"/>
    </location>
</feature>
<dbReference type="PROSITE" id="PS00636">
    <property type="entry name" value="DNAJ_1"/>
    <property type="match status" value="1"/>
</dbReference>
<dbReference type="Pfam" id="PF00249">
    <property type="entry name" value="Myb_DNA-binding"/>
    <property type="match status" value="1"/>
</dbReference>
<proteinExistence type="predicted"/>
<dbReference type="AlphaFoldDB" id="A0A7S4C8P7"/>
<dbReference type="InterPro" id="IPR054076">
    <property type="entry name" value="ZUO1-like_ZHD"/>
</dbReference>
<dbReference type="GO" id="GO:0005829">
    <property type="term" value="C:cytosol"/>
    <property type="evidence" value="ECO:0007669"/>
    <property type="project" value="TreeGrafter"/>
</dbReference>
<dbReference type="InterPro" id="IPR018253">
    <property type="entry name" value="DnaJ_domain_CS"/>
</dbReference>
<sequence>MATALLLPPPPPDYAGPEVKAPVCPLVRKEFEAGGRAFEQLLCTFLGIEGEADTDESLAGQRTSSKAKMQQQKKKGLQSVKLTDDELAVDHYEVLELGKLQWNATEDQIKTAYRRLVVETHPDKTQGGDDTAFKAVQKAYEILSDPQKRLAFDSSIDFDDDIPSLKVAPENFYEVFGDAFHRNSRWSTSRNVPMLGDDSTPIEEVEKFYDFWFTFKSWRDFSHVDTHTIEEADCREEKRWMEKENARERAKLQRQENKRIFTLTERAKMLDPRIKRHKEEQARKKEEEKKAAEAEKQRQREERARLEREKKEAEEKRLKEEAAQKKAEQKKRKEEAKRTRERCVKALKPFVLEEVNRELSDEGVCKPDMEYLFGKLDLEKLQALEEALIEIATKCDCAMPDLTAACRGPVVAHINELITSTEQAAGFDRFGNRYVAKKDTDKPEEAKATKSSAKVEDKWTEQELVDLGKAIAKFPGGSFNRWDNIAAYIGTKTPDQVLRRTKLMTHQLHAGEVAKPEIFKQGDAKPLQEEKKEPAVDMVWSKAQQKELEDALKQLKDYKEKDKWDKIAALVTGKSKKECVERYKYLATMLKKK</sequence>
<dbReference type="GO" id="GO:0051083">
    <property type="term" value="P:'de novo' cotranslational protein folding"/>
    <property type="evidence" value="ECO:0007669"/>
    <property type="project" value="InterPro"/>
</dbReference>
<dbReference type="GO" id="GO:0030544">
    <property type="term" value="F:Hsp70 protein binding"/>
    <property type="evidence" value="ECO:0007669"/>
    <property type="project" value="InterPro"/>
</dbReference>
<dbReference type="Pfam" id="PF21884">
    <property type="entry name" value="ZUO1-like_ZHD"/>
    <property type="match status" value="1"/>
</dbReference>
<evidence type="ECO:0000259" key="3">
    <source>
        <dbReference type="PROSITE" id="PS50090"/>
    </source>
</evidence>
<dbReference type="Pfam" id="PF00226">
    <property type="entry name" value="DnaJ"/>
    <property type="match status" value="1"/>
</dbReference>
<name>A0A7S4C8P7_9EUGL</name>
<dbReference type="InterPro" id="IPR036869">
    <property type="entry name" value="J_dom_sf"/>
</dbReference>
<evidence type="ECO:0000256" key="1">
    <source>
        <dbReference type="SAM" id="MobiDB-lite"/>
    </source>
</evidence>
<dbReference type="PANTHER" id="PTHR43999">
    <property type="entry name" value="DNAJ HOMOLOG SUBFAMILY C MEMBER 2"/>
    <property type="match status" value="1"/>
</dbReference>
<dbReference type="SMART" id="SM00717">
    <property type="entry name" value="SANT"/>
    <property type="match status" value="2"/>
</dbReference>
<dbReference type="InterPro" id="IPR044634">
    <property type="entry name" value="Zuotin/DnaJC2"/>
</dbReference>
<evidence type="ECO:0000259" key="2">
    <source>
        <dbReference type="PROSITE" id="PS50076"/>
    </source>
</evidence>
<dbReference type="Gene3D" id="1.10.10.60">
    <property type="entry name" value="Homeodomain-like"/>
    <property type="match status" value="2"/>
</dbReference>
<gene>
    <name evidence="4" type="ORF">EGYM00163_LOCUS1435</name>
</gene>
<feature type="domain" description="J" evidence="2">
    <location>
        <begin position="90"/>
        <end position="156"/>
    </location>
</feature>